<dbReference type="Proteomes" id="UP000289886">
    <property type="component" value="Unassembled WGS sequence"/>
</dbReference>
<feature type="compositionally biased region" description="Basic and acidic residues" evidence="1">
    <location>
        <begin position="248"/>
        <end position="264"/>
    </location>
</feature>
<organism evidence="2 3">
    <name type="scientific">Acipenser ruthenus</name>
    <name type="common">Sterlet sturgeon</name>
    <dbReference type="NCBI Taxonomy" id="7906"/>
    <lineage>
        <taxon>Eukaryota</taxon>
        <taxon>Metazoa</taxon>
        <taxon>Chordata</taxon>
        <taxon>Craniata</taxon>
        <taxon>Vertebrata</taxon>
        <taxon>Euteleostomi</taxon>
        <taxon>Actinopterygii</taxon>
        <taxon>Chondrostei</taxon>
        <taxon>Acipenseriformes</taxon>
        <taxon>Acipenseridae</taxon>
        <taxon>Acipenser</taxon>
    </lineage>
</organism>
<gene>
    <name evidence="2" type="ORF">EOD39_21944</name>
</gene>
<feature type="region of interest" description="Disordered" evidence="1">
    <location>
        <begin position="380"/>
        <end position="430"/>
    </location>
</feature>
<dbReference type="GO" id="GO:0005737">
    <property type="term" value="C:cytoplasm"/>
    <property type="evidence" value="ECO:0007669"/>
    <property type="project" value="TreeGrafter"/>
</dbReference>
<dbReference type="InterPro" id="IPR026152">
    <property type="entry name" value="SARG"/>
</dbReference>
<feature type="region of interest" description="Disordered" evidence="1">
    <location>
        <begin position="162"/>
        <end position="348"/>
    </location>
</feature>
<feature type="compositionally biased region" description="Basic and acidic residues" evidence="1">
    <location>
        <begin position="224"/>
        <end position="240"/>
    </location>
</feature>
<feature type="compositionally biased region" description="Low complexity" evidence="1">
    <location>
        <begin position="281"/>
        <end position="297"/>
    </location>
</feature>
<feature type="compositionally biased region" description="Polar residues" evidence="1">
    <location>
        <begin position="27"/>
        <end position="40"/>
    </location>
</feature>
<comment type="caution">
    <text evidence="2">The sequence shown here is derived from an EMBL/GenBank/DDBJ whole genome shotgun (WGS) entry which is preliminary data.</text>
</comment>
<dbReference type="PANTHER" id="PTHR21555:SF0">
    <property type="entry name" value="SPECIFICALLY ANDROGEN-REGULATED GENE PROTEIN"/>
    <property type="match status" value="1"/>
</dbReference>
<feature type="region of interest" description="Disordered" evidence="1">
    <location>
        <begin position="493"/>
        <end position="545"/>
    </location>
</feature>
<dbReference type="Pfam" id="PF15385">
    <property type="entry name" value="SARG"/>
    <property type="match status" value="2"/>
</dbReference>
<name>A0A444UR94_ACIRT</name>
<evidence type="ECO:0000313" key="2">
    <source>
        <dbReference type="EMBL" id="RXM90691.1"/>
    </source>
</evidence>
<sequence length="557" mass="60295">MPKSDTWPGVDAMESITSVGSAGSRDSVVSLNSSHSTLSDDSLEHLSAEERACLMFLEETIDSLDTEANDSGLSNYETTRADKLSTSNVASKQEYLSSSIGSCRLEDEYKSAIDRPASQRSKGSRPMSHFLVPTPLLLANSGSNTLPKAGLKQAPESIKLSPLSQSCMSDPSGIASGIHPEKLGEQTSLQAEKPKSTPSDPKPSRGHVRNPSKTNLGMIPPPEGFRDGLEKARAEHRGSERSSPLGGQHERNKITSESSTRPERTLTGPGAWLASRPHPATSRSLRSDSSPSTTVPSDAKHGPPTAPKPMKLPSNIVMKSLKGGGTPFPSQDSHGTVEHGSPNLTPFSTEKIVHNHSHISDPQRSRREALMKLGLLKGEPEQDWHSSPFHLPDHPRSMELPGDDAQAKPLPAKVEDKPRGSNMRPRADSDLLYMIDKRSPARSASVKAATLERSGMGLSSYVVDTSVKSNLKPNTLLASSSLIRNFRPRPVSLGTGKDFTDIQQEEKTEQHKDIRRSFPAPHGPNKLPRSQGISVQITPRTGEDRREALKKLGLLKD</sequence>
<accession>A0A444UR94</accession>
<proteinExistence type="predicted"/>
<protein>
    <submittedName>
        <fullName evidence="2">Specifically androgen-regulated gene protein</fullName>
    </submittedName>
</protein>
<dbReference type="PANTHER" id="PTHR21555">
    <property type="entry name" value="SPECIFICALLY ANDROGEN-REGULATED GENE PROTEIN"/>
    <property type="match status" value="1"/>
</dbReference>
<evidence type="ECO:0000256" key="1">
    <source>
        <dbReference type="SAM" id="MobiDB-lite"/>
    </source>
</evidence>
<reference evidence="2 3" key="1">
    <citation type="submission" date="2019-01" db="EMBL/GenBank/DDBJ databases">
        <title>Draft Genome and Complete Hox-Cluster Characterization of the Sterlet Sturgeon (Acipenser ruthenus).</title>
        <authorList>
            <person name="Wei Q."/>
        </authorList>
    </citation>
    <scope>NUCLEOTIDE SEQUENCE [LARGE SCALE GENOMIC DNA]</scope>
    <source>
        <strain evidence="2">WHYD16114868_AA</strain>
        <tissue evidence="2">Blood</tissue>
    </source>
</reference>
<feature type="compositionally biased region" description="Basic and acidic residues" evidence="1">
    <location>
        <begin position="498"/>
        <end position="516"/>
    </location>
</feature>
<feature type="compositionally biased region" description="Basic and acidic residues" evidence="1">
    <location>
        <begin position="413"/>
        <end position="430"/>
    </location>
</feature>
<dbReference type="EMBL" id="SCEB01014647">
    <property type="protein sequence ID" value="RXM90691.1"/>
    <property type="molecule type" value="Genomic_DNA"/>
</dbReference>
<feature type="region of interest" description="Disordered" evidence="1">
    <location>
        <begin position="17"/>
        <end position="42"/>
    </location>
</feature>
<evidence type="ECO:0000313" key="3">
    <source>
        <dbReference type="Proteomes" id="UP000289886"/>
    </source>
</evidence>
<dbReference type="AlphaFoldDB" id="A0A444UR94"/>
<keyword evidence="3" id="KW-1185">Reference proteome</keyword>